<accession>A0A4Y7K440</accession>
<reference evidence="11 12" key="1">
    <citation type="journal article" date="2018" name="Science">
        <title>The opium poppy genome and morphinan production.</title>
        <authorList>
            <person name="Guo L."/>
            <person name="Winzer T."/>
            <person name="Yang X."/>
            <person name="Li Y."/>
            <person name="Ning Z."/>
            <person name="He Z."/>
            <person name="Teodor R."/>
            <person name="Lu Y."/>
            <person name="Bowser T.A."/>
            <person name="Graham I.A."/>
            <person name="Ye K."/>
        </authorList>
    </citation>
    <scope>NUCLEOTIDE SEQUENCE [LARGE SCALE GENOMIC DNA]</scope>
    <source>
        <strain evidence="12">cv. HN1</strain>
        <tissue evidence="11">Leaves</tissue>
    </source>
</reference>
<evidence type="ECO:0000256" key="5">
    <source>
        <dbReference type="ARBA" id="ARBA00023242"/>
    </source>
</evidence>
<feature type="domain" description="CCHC-type" evidence="9">
    <location>
        <begin position="440"/>
        <end position="454"/>
    </location>
</feature>
<dbReference type="AlphaFoldDB" id="A0A4Y7K440"/>
<feature type="compositionally biased region" description="Basic and acidic residues" evidence="7">
    <location>
        <begin position="598"/>
        <end position="611"/>
    </location>
</feature>
<keyword evidence="3 6" id="KW-0863">Zinc-finger</keyword>
<feature type="compositionally biased region" description="Basic residues" evidence="7">
    <location>
        <begin position="682"/>
        <end position="692"/>
    </location>
</feature>
<dbReference type="InterPro" id="IPR014891">
    <property type="entry name" value="DWNN_domain"/>
</dbReference>
<feature type="compositionally biased region" description="Basic and acidic residues" evidence="7">
    <location>
        <begin position="693"/>
        <end position="731"/>
    </location>
</feature>
<dbReference type="GO" id="GO:0003676">
    <property type="term" value="F:nucleic acid binding"/>
    <property type="evidence" value="ECO:0007669"/>
    <property type="project" value="InterPro"/>
</dbReference>
<dbReference type="InterPro" id="IPR036875">
    <property type="entry name" value="Znf_CCHC_sf"/>
</dbReference>
<dbReference type="OMA" id="NDRRDHC"/>
<gene>
    <name evidence="11" type="ORF">C5167_031365</name>
</gene>
<dbReference type="GO" id="GO:0006511">
    <property type="term" value="P:ubiquitin-dependent protein catabolic process"/>
    <property type="evidence" value="ECO:0007669"/>
    <property type="project" value="TreeGrafter"/>
</dbReference>
<feature type="region of interest" description="Disordered" evidence="7">
    <location>
        <begin position="158"/>
        <end position="179"/>
    </location>
</feature>
<protein>
    <recommendedName>
        <fullName evidence="13">RING-type domain-containing protein</fullName>
    </recommendedName>
</protein>
<dbReference type="GO" id="GO:0005634">
    <property type="term" value="C:nucleus"/>
    <property type="evidence" value="ECO:0007669"/>
    <property type="project" value="UniProtKB-SubCell"/>
</dbReference>
<evidence type="ECO:0000256" key="6">
    <source>
        <dbReference type="PROSITE-ProRule" id="PRU00047"/>
    </source>
</evidence>
<evidence type="ECO:0000256" key="7">
    <source>
        <dbReference type="SAM" id="MobiDB-lite"/>
    </source>
</evidence>
<dbReference type="SMART" id="SM01180">
    <property type="entry name" value="DWNN"/>
    <property type="match status" value="1"/>
</dbReference>
<proteinExistence type="predicted"/>
<dbReference type="STRING" id="3469.A0A4Y7K440"/>
<dbReference type="SMART" id="SM00184">
    <property type="entry name" value="RING"/>
    <property type="match status" value="1"/>
</dbReference>
<dbReference type="GO" id="GO:0008270">
    <property type="term" value="F:zinc ion binding"/>
    <property type="evidence" value="ECO:0007669"/>
    <property type="project" value="UniProtKB-KW"/>
</dbReference>
<dbReference type="InterPro" id="IPR033489">
    <property type="entry name" value="RBBP6"/>
</dbReference>
<evidence type="ECO:0000256" key="2">
    <source>
        <dbReference type="ARBA" id="ARBA00022723"/>
    </source>
</evidence>
<dbReference type="SUPFAM" id="SSF57756">
    <property type="entry name" value="Retrovirus zinc finger-like domains"/>
    <property type="match status" value="1"/>
</dbReference>
<dbReference type="InterPro" id="IPR013083">
    <property type="entry name" value="Znf_RING/FYVE/PHD"/>
</dbReference>
<dbReference type="PROSITE" id="PS00518">
    <property type="entry name" value="ZF_RING_1"/>
    <property type="match status" value="1"/>
</dbReference>
<evidence type="ECO:0000256" key="4">
    <source>
        <dbReference type="ARBA" id="ARBA00022833"/>
    </source>
</evidence>
<feature type="compositionally biased region" description="Low complexity" evidence="7">
    <location>
        <begin position="583"/>
        <end position="592"/>
    </location>
</feature>
<dbReference type="GO" id="GO:0016567">
    <property type="term" value="P:protein ubiquitination"/>
    <property type="evidence" value="ECO:0007669"/>
    <property type="project" value="InterPro"/>
</dbReference>
<dbReference type="Gene3D" id="3.10.20.90">
    <property type="entry name" value="Phosphatidylinositol 3-kinase Catalytic Subunit, Chain A, domain 1"/>
    <property type="match status" value="1"/>
</dbReference>
<dbReference type="PANTHER" id="PTHR15439">
    <property type="entry name" value="RETINOBLASTOMA-BINDING PROTEIN 6"/>
    <property type="match status" value="1"/>
</dbReference>
<feature type="domain" description="DWNN" evidence="10">
    <location>
        <begin position="3"/>
        <end position="77"/>
    </location>
</feature>
<dbReference type="PROSITE" id="PS50158">
    <property type="entry name" value="ZF_CCHC"/>
    <property type="match status" value="1"/>
</dbReference>
<evidence type="ECO:0000259" key="10">
    <source>
        <dbReference type="PROSITE" id="PS51282"/>
    </source>
</evidence>
<feature type="compositionally biased region" description="Basic and acidic residues" evidence="7">
    <location>
        <begin position="632"/>
        <end position="672"/>
    </location>
</feature>
<dbReference type="Pfam" id="PF00098">
    <property type="entry name" value="zf-CCHC"/>
    <property type="match status" value="1"/>
</dbReference>
<dbReference type="PROSITE" id="PS50089">
    <property type="entry name" value="ZF_RING_2"/>
    <property type="match status" value="1"/>
</dbReference>
<evidence type="ECO:0000313" key="11">
    <source>
        <dbReference type="EMBL" id="RZC68114.1"/>
    </source>
</evidence>
<dbReference type="SUPFAM" id="SSF57850">
    <property type="entry name" value="RING/U-box"/>
    <property type="match status" value="1"/>
</dbReference>
<dbReference type="Pfam" id="PF08783">
    <property type="entry name" value="DWNN"/>
    <property type="match status" value="1"/>
</dbReference>
<dbReference type="Proteomes" id="UP000316621">
    <property type="component" value="Chromosome 7"/>
</dbReference>
<dbReference type="Gene3D" id="3.30.40.10">
    <property type="entry name" value="Zinc/RING finger domain, C3HC4 (zinc finger)"/>
    <property type="match status" value="1"/>
</dbReference>
<dbReference type="EMBL" id="CM010721">
    <property type="protein sequence ID" value="RZC68114.1"/>
    <property type="molecule type" value="Genomic_DNA"/>
</dbReference>
<dbReference type="SMART" id="SM00343">
    <property type="entry name" value="ZnF_C2HC"/>
    <property type="match status" value="1"/>
</dbReference>
<name>A0A4Y7K440_PAPSO</name>
<dbReference type="Pfam" id="PF13923">
    <property type="entry name" value="zf-C3HC4_2"/>
    <property type="match status" value="1"/>
</dbReference>
<evidence type="ECO:0000256" key="1">
    <source>
        <dbReference type="ARBA" id="ARBA00004123"/>
    </source>
</evidence>
<keyword evidence="12" id="KW-1185">Reference proteome</keyword>
<evidence type="ECO:0000256" key="3">
    <source>
        <dbReference type="ARBA" id="ARBA00022771"/>
    </source>
</evidence>
<dbReference type="Gene3D" id="4.10.60.10">
    <property type="entry name" value="Zinc finger, CCHC-type"/>
    <property type="match status" value="1"/>
</dbReference>
<dbReference type="InterPro" id="IPR001841">
    <property type="entry name" value="Znf_RING"/>
</dbReference>
<dbReference type="Gramene" id="RZC68114">
    <property type="protein sequence ID" value="RZC68114"/>
    <property type="gene ID" value="C5167_031365"/>
</dbReference>
<sequence>MSIKFKFRSSVNFDSIDLEDSPSVSVRDLKSRIINQSKLKICQDFDLVLSNAITGQEFEDEEFLVESGSSVIIKRVPVDRDANSVRPAVENMAKKHYPSVHTNEPTLPAVCDKNVEVENFDDFGIDLYPAPETLLLDSDLDDDKVNCTSSVHADKEIPRCSGSGPSGVKHQNIEKSDPSEGIPKVQVMLKSKMEEHKKLNEVVDERSLAIPKAYLPSELRCSLCNLIFKEAVMIPCCQHSFCDKCIRSVLDEKARCPKCSSTKCKVEDLLPNVSLRQAIEHFLESQGLMSGSDNIFQKYAPDEASGIQAKEFGCVVSIHQRDSQLPHSPSATGKGSNQVMSESVYESTFRNNGSAAGKRSASSLKAVPENFTPLAEYEGENQPLKVPANHLQNEEGTIILAGFRDAFPLVSRRKKMWHNPADGSGNFTSTGKYRKGDRTCYMCGSPDHFIKDCPVSSNQYPMLQTGNAVYQGGMPAYGPPPYWNGPQFRPFPNVYVTPGMMPYGSNMVPVNPYAVHSYMPSMYAGMQAPYGVMGMGGLAPPMVSGPTGREHHLMRPDYMEFQINEQKNRLVKEHLEREEAHGGDYYPDDGYPPIKPQLSHEYKPQSEKENHYSYSDEDIDVQRSQRKHIRDRRLDQEGSLIEQRHEKVSRTPASGRDHWVRNFEESSPDIHETSNNSVRHNKDSKHKHHQRNSKTERRGDCVSDSGRKSHHHESSKEVATNRKRSEADAKRYSRKHHSHTNSGQEPSSSGSSKRHRREKDSAHSSKHPRHLKSKNDNERWEMVDGLEEDCREDHHHRLHHKGKRVH</sequence>
<dbReference type="GO" id="GO:0061630">
    <property type="term" value="F:ubiquitin protein ligase activity"/>
    <property type="evidence" value="ECO:0007669"/>
    <property type="project" value="InterPro"/>
</dbReference>
<dbReference type="GO" id="GO:0006397">
    <property type="term" value="P:mRNA processing"/>
    <property type="evidence" value="ECO:0007669"/>
    <property type="project" value="InterPro"/>
</dbReference>
<evidence type="ECO:0000259" key="8">
    <source>
        <dbReference type="PROSITE" id="PS50089"/>
    </source>
</evidence>
<keyword evidence="2" id="KW-0479">Metal-binding</keyword>
<dbReference type="PROSITE" id="PS51282">
    <property type="entry name" value="DWNN"/>
    <property type="match status" value="1"/>
</dbReference>
<evidence type="ECO:0000313" key="12">
    <source>
        <dbReference type="Proteomes" id="UP000316621"/>
    </source>
</evidence>
<evidence type="ECO:0008006" key="13">
    <source>
        <dbReference type="Google" id="ProtNLM"/>
    </source>
</evidence>
<keyword evidence="5" id="KW-0539">Nucleus</keyword>
<keyword evidence="4" id="KW-0862">Zinc</keyword>
<feature type="region of interest" description="Disordered" evidence="7">
    <location>
        <begin position="581"/>
        <end position="779"/>
    </location>
</feature>
<organism evidence="11 12">
    <name type="scientific">Papaver somniferum</name>
    <name type="common">Opium poppy</name>
    <dbReference type="NCBI Taxonomy" id="3469"/>
    <lineage>
        <taxon>Eukaryota</taxon>
        <taxon>Viridiplantae</taxon>
        <taxon>Streptophyta</taxon>
        <taxon>Embryophyta</taxon>
        <taxon>Tracheophyta</taxon>
        <taxon>Spermatophyta</taxon>
        <taxon>Magnoliopsida</taxon>
        <taxon>Ranunculales</taxon>
        <taxon>Papaveraceae</taxon>
        <taxon>Papaveroideae</taxon>
        <taxon>Papaver</taxon>
    </lineage>
</organism>
<dbReference type="InterPro" id="IPR001878">
    <property type="entry name" value="Znf_CCHC"/>
</dbReference>
<dbReference type="CDD" id="cd16620">
    <property type="entry name" value="vRING-HC-C4C4_RBBP6"/>
    <property type="match status" value="1"/>
</dbReference>
<feature type="domain" description="RING-type" evidence="8">
    <location>
        <begin position="221"/>
        <end position="260"/>
    </location>
</feature>
<dbReference type="PANTHER" id="PTHR15439:SF11">
    <property type="entry name" value="E3 UBIQUITIN LIGASE PQT3-LIKE ISOFORM X1"/>
    <property type="match status" value="1"/>
</dbReference>
<dbReference type="InterPro" id="IPR017907">
    <property type="entry name" value="Znf_RING_CS"/>
</dbReference>
<evidence type="ECO:0000259" key="9">
    <source>
        <dbReference type="PROSITE" id="PS50158"/>
    </source>
</evidence>
<comment type="subcellular location">
    <subcellularLocation>
        <location evidence="1">Nucleus</location>
    </subcellularLocation>
</comment>